<gene>
    <name evidence="2" type="ORF">Lboz_1600</name>
</gene>
<comment type="caution">
    <text evidence="2">The sequence shown here is derived from an EMBL/GenBank/DDBJ whole genome shotgun (WGS) entry which is preliminary data.</text>
</comment>
<dbReference type="Proteomes" id="UP000054695">
    <property type="component" value="Unassembled WGS sequence"/>
</dbReference>
<organism evidence="2 3">
    <name type="scientific">Legionella bozemanae</name>
    <name type="common">Fluoribacter bozemanae</name>
    <dbReference type="NCBI Taxonomy" id="447"/>
    <lineage>
        <taxon>Bacteria</taxon>
        <taxon>Pseudomonadati</taxon>
        <taxon>Pseudomonadota</taxon>
        <taxon>Gammaproteobacteria</taxon>
        <taxon>Legionellales</taxon>
        <taxon>Legionellaceae</taxon>
        <taxon>Legionella</taxon>
    </lineage>
</organism>
<dbReference type="OrthoDB" id="5652781at2"/>
<proteinExistence type="predicted"/>
<evidence type="ECO:0000313" key="2">
    <source>
        <dbReference type="EMBL" id="KTC74160.1"/>
    </source>
</evidence>
<evidence type="ECO:0000313" key="3">
    <source>
        <dbReference type="Proteomes" id="UP000054695"/>
    </source>
</evidence>
<dbReference type="RefSeq" id="WP_058459247.1">
    <property type="nucleotide sequence ID" value="NZ_CAAAIY010000001.1"/>
</dbReference>
<feature type="transmembrane region" description="Helical" evidence="1">
    <location>
        <begin position="133"/>
        <end position="152"/>
    </location>
</feature>
<keyword evidence="1" id="KW-0472">Membrane</keyword>
<dbReference type="PATRIC" id="fig|447.4.peg.1707"/>
<dbReference type="AlphaFoldDB" id="A0A0W0RSY6"/>
<accession>A0A0W0RSY6</accession>
<protein>
    <submittedName>
        <fullName evidence="2">Uncharacterized protein</fullName>
    </submittedName>
</protein>
<keyword evidence="1" id="KW-0812">Transmembrane</keyword>
<sequence>MHITNQQNQNPFDELASEMLLEILNARNKDKNYILKPNDMVSVALSCKRFNGISQKANCFFPPHTYKELREKASDYHSYKENQLAKLRLEHRLRNEKNGPFYWNKTIRNRMGCCLGLLLTSLLALKLDMNYEIFLLTALVLAAVAMVVNELIMNHLECSLGVSNAKKIPLEFFEEEIAGIPGSLSL</sequence>
<keyword evidence="3" id="KW-1185">Reference proteome</keyword>
<name>A0A0W0RSY6_LEGBO</name>
<keyword evidence="1" id="KW-1133">Transmembrane helix</keyword>
<dbReference type="EMBL" id="LNXU01000017">
    <property type="protein sequence ID" value="KTC74160.1"/>
    <property type="molecule type" value="Genomic_DNA"/>
</dbReference>
<evidence type="ECO:0000256" key="1">
    <source>
        <dbReference type="SAM" id="Phobius"/>
    </source>
</evidence>
<reference evidence="2 3" key="1">
    <citation type="submission" date="2015-11" db="EMBL/GenBank/DDBJ databases">
        <title>Genomic analysis of 38 Legionella species identifies large and diverse effector repertoires.</title>
        <authorList>
            <person name="Burstein D."/>
            <person name="Amaro F."/>
            <person name="Zusman T."/>
            <person name="Lifshitz Z."/>
            <person name="Cohen O."/>
            <person name="Gilbert J.A."/>
            <person name="Pupko T."/>
            <person name="Shuman H.A."/>
            <person name="Segal G."/>
        </authorList>
    </citation>
    <scope>NUCLEOTIDE SEQUENCE [LARGE SCALE GENOMIC DNA]</scope>
    <source>
        <strain evidence="2 3">WIGA</strain>
    </source>
</reference>